<protein>
    <submittedName>
        <fullName evidence="4">Uncharacterized protein</fullName>
    </submittedName>
</protein>
<sequence length="421" mass="45021">MNGDLWWVPSVIVIGLVLAGVWALVAASRRRTRARIGQVNAEAALLARSAAISLVRADDLVQDATDELGFAIAQFGESSTREFATALSTSKRQLSDAFALQQKLDDAVPDTAAERTRWNQQIIQLADEATGRLTGQARNFTARRGVERNAPQQLDELRRRLDRVSDRIAGGANTLARLGLSYSPPALAVISGNVLRAQTALDLAAAAADAGAARLEAASSEPVGEQLQSAEHSLFQATQLLDAIETGEDLLHRGFANLQQALDAASSELAQARALRDGHEESDTSASLNLVITAAAAVQAQLQEPGRLSDPSSDLVKLEAAMNGLDSIRSEARNRQLRLENARTALAGALLTARNQITITRDFVSTHRGRVQAAARTRLAEAERQLALAVAEADPVTALDTARRAMMHATDADALARYDVH</sequence>
<keyword evidence="2" id="KW-0472">Membrane</keyword>
<name>A0A1I3DGP3_9MICO</name>
<dbReference type="RefSeq" id="WP_092451990.1">
    <property type="nucleotide sequence ID" value="NZ_BKAC01000025.1"/>
</dbReference>
<dbReference type="STRING" id="995038.SAMN05216274_11811"/>
<keyword evidence="1" id="KW-0175">Coiled coil</keyword>
<keyword evidence="2" id="KW-1133">Transmembrane helix</keyword>
<evidence type="ECO:0000313" key="3">
    <source>
        <dbReference type="EMBL" id="SFH85749.1"/>
    </source>
</evidence>
<dbReference type="EMBL" id="SOFE01000015">
    <property type="protein sequence ID" value="TFB84728.1"/>
    <property type="molecule type" value="Genomic_DNA"/>
</dbReference>
<keyword evidence="2" id="KW-0812">Transmembrane</keyword>
<feature type="transmembrane region" description="Helical" evidence="2">
    <location>
        <begin position="6"/>
        <end position="25"/>
    </location>
</feature>
<feature type="coiled-coil region" evidence="1">
    <location>
        <begin position="255"/>
        <end position="282"/>
    </location>
</feature>
<gene>
    <name evidence="4" type="ORF">E3O11_09435</name>
    <name evidence="3" type="ORF">SAMN05216274_11811</name>
</gene>
<evidence type="ECO:0000313" key="4">
    <source>
        <dbReference type="EMBL" id="TFB84728.1"/>
    </source>
</evidence>
<evidence type="ECO:0000313" key="5">
    <source>
        <dbReference type="Proteomes" id="UP000199681"/>
    </source>
</evidence>
<organism evidence="4 6">
    <name type="scientific">Cryobacterium levicorallinum</name>
    <dbReference type="NCBI Taxonomy" id="995038"/>
    <lineage>
        <taxon>Bacteria</taxon>
        <taxon>Bacillati</taxon>
        <taxon>Actinomycetota</taxon>
        <taxon>Actinomycetes</taxon>
        <taxon>Micrococcales</taxon>
        <taxon>Microbacteriaceae</taxon>
        <taxon>Cryobacterium</taxon>
    </lineage>
</organism>
<keyword evidence="5" id="KW-1185">Reference proteome</keyword>
<evidence type="ECO:0000256" key="2">
    <source>
        <dbReference type="SAM" id="Phobius"/>
    </source>
</evidence>
<comment type="caution">
    <text evidence="4">The sequence shown here is derived from an EMBL/GenBank/DDBJ whole genome shotgun (WGS) entry which is preliminary data.</text>
</comment>
<dbReference type="Proteomes" id="UP000199681">
    <property type="component" value="Unassembled WGS sequence"/>
</dbReference>
<dbReference type="Proteomes" id="UP000297963">
    <property type="component" value="Unassembled WGS sequence"/>
</dbReference>
<evidence type="ECO:0000313" key="6">
    <source>
        <dbReference type="Proteomes" id="UP000297963"/>
    </source>
</evidence>
<proteinExistence type="predicted"/>
<dbReference type="EMBL" id="FOPW01000018">
    <property type="protein sequence ID" value="SFH85749.1"/>
    <property type="molecule type" value="Genomic_DNA"/>
</dbReference>
<dbReference type="AlphaFoldDB" id="A0A1I3DGP3"/>
<reference evidence="4 6" key="2">
    <citation type="submission" date="2019-03" db="EMBL/GenBank/DDBJ databases">
        <title>Genomics of glacier-inhabiting Cryobacterium strains.</title>
        <authorList>
            <person name="Liu Q."/>
            <person name="Xin Y.-H."/>
        </authorList>
    </citation>
    <scope>NUCLEOTIDE SEQUENCE [LARGE SCALE GENOMIC DNA]</scope>
    <source>
        <strain evidence="4 6">Hh34</strain>
    </source>
</reference>
<reference evidence="3 5" key="1">
    <citation type="submission" date="2016-10" db="EMBL/GenBank/DDBJ databases">
        <authorList>
            <person name="Varghese N."/>
            <person name="Submissions S."/>
        </authorList>
    </citation>
    <scope>NUCLEOTIDE SEQUENCE [LARGE SCALE GENOMIC DNA]</scope>
    <source>
        <strain evidence="3 5">GMCC 1.11211</strain>
    </source>
</reference>
<accession>A0A1I3DGP3</accession>
<evidence type="ECO:0000256" key="1">
    <source>
        <dbReference type="SAM" id="Coils"/>
    </source>
</evidence>